<dbReference type="Gene3D" id="3.40.50.720">
    <property type="entry name" value="NAD(P)-binding Rossmann-like Domain"/>
    <property type="match status" value="1"/>
</dbReference>
<dbReference type="Proteomes" id="UP000295197">
    <property type="component" value="Unassembled WGS sequence"/>
</dbReference>
<gene>
    <name evidence="2" type="ORF">EDC17_103130</name>
</gene>
<protein>
    <submittedName>
        <fullName evidence="2">Nucleoside-diphosphate-sugar epimerase</fullName>
    </submittedName>
</protein>
<accession>A0A4R3VV39</accession>
<evidence type="ECO:0000313" key="3">
    <source>
        <dbReference type="Proteomes" id="UP000295197"/>
    </source>
</evidence>
<dbReference type="GO" id="GO:0004029">
    <property type="term" value="F:aldehyde dehydrogenase (NAD+) activity"/>
    <property type="evidence" value="ECO:0007669"/>
    <property type="project" value="TreeGrafter"/>
</dbReference>
<dbReference type="InterPro" id="IPR036291">
    <property type="entry name" value="NAD(P)-bd_dom_sf"/>
</dbReference>
<comment type="caution">
    <text evidence="2">The sequence shown here is derived from an EMBL/GenBank/DDBJ whole genome shotgun (WGS) entry which is preliminary data.</text>
</comment>
<feature type="domain" description="Saccharopine dehydrogenase NADP binding" evidence="1">
    <location>
        <begin position="3"/>
        <end position="82"/>
    </location>
</feature>
<dbReference type="InterPro" id="IPR051783">
    <property type="entry name" value="NAD(P)-dependent_oxidoreduct"/>
</dbReference>
<dbReference type="InterPro" id="IPR005097">
    <property type="entry name" value="Sacchrp_dh_NADP-bd"/>
</dbReference>
<evidence type="ECO:0000313" key="2">
    <source>
        <dbReference type="EMBL" id="TCV10868.1"/>
    </source>
</evidence>
<reference evidence="2 3" key="1">
    <citation type="submission" date="2019-03" db="EMBL/GenBank/DDBJ databases">
        <title>Genomic Encyclopedia of Type Strains, Phase IV (KMG-IV): sequencing the most valuable type-strain genomes for metagenomic binning, comparative biology and taxonomic classification.</title>
        <authorList>
            <person name="Goeker M."/>
        </authorList>
    </citation>
    <scope>NUCLEOTIDE SEQUENCE [LARGE SCALE GENOMIC DNA]</scope>
    <source>
        <strain evidence="2 3">DSM 22362</strain>
    </source>
</reference>
<name>A0A4R3VV39_9SPHI</name>
<dbReference type="OrthoDB" id="751203at2"/>
<dbReference type="GO" id="GO:0005737">
    <property type="term" value="C:cytoplasm"/>
    <property type="evidence" value="ECO:0007669"/>
    <property type="project" value="TreeGrafter"/>
</dbReference>
<dbReference type="AlphaFoldDB" id="A0A4R3VV39"/>
<dbReference type="PANTHER" id="PTHR48079:SF6">
    <property type="entry name" value="NAD(P)-BINDING DOMAIN-CONTAINING PROTEIN-RELATED"/>
    <property type="match status" value="1"/>
</dbReference>
<keyword evidence="3" id="KW-1185">Reference proteome</keyword>
<dbReference type="SUPFAM" id="SSF51735">
    <property type="entry name" value="NAD(P)-binding Rossmann-fold domains"/>
    <property type="match status" value="1"/>
</dbReference>
<dbReference type="RefSeq" id="WP_132778197.1">
    <property type="nucleotide sequence ID" value="NZ_SMBZ01000031.1"/>
</dbReference>
<dbReference type="PANTHER" id="PTHR48079">
    <property type="entry name" value="PROTEIN YEEZ"/>
    <property type="match status" value="1"/>
</dbReference>
<evidence type="ECO:0000259" key="1">
    <source>
        <dbReference type="Pfam" id="PF03435"/>
    </source>
</evidence>
<organism evidence="2 3">
    <name type="scientific">Sphingobacterium alimentarium</name>
    <dbReference type="NCBI Taxonomy" id="797292"/>
    <lineage>
        <taxon>Bacteria</taxon>
        <taxon>Pseudomonadati</taxon>
        <taxon>Bacteroidota</taxon>
        <taxon>Sphingobacteriia</taxon>
        <taxon>Sphingobacteriales</taxon>
        <taxon>Sphingobacteriaceae</taxon>
        <taxon>Sphingobacterium</taxon>
    </lineage>
</organism>
<proteinExistence type="predicted"/>
<dbReference type="Pfam" id="PF03435">
    <property type="entry name" value="Sacchrp_dh_NADP"/>
    <property type="match status" value="1"/>
</dbReference>
<sequence length="257" mass="29182">MRILILGCGWVGEEVAKYYIEKGDDVFATCTSIEKADNLNAFGCKVAIVNFDDANSIDEFPKEFDYVLNSIPASSKNTVAEISNRFQNVRNYLSHIRYKKHIYLSSIGIYPDIDFTFDEAYAGEMNERLEVAEQKVQLPKTHIYRLGGLFGKNRIFAKYFQNRICTTGDQPANFVHVDDVVNLLALGFKNDLQNSIYNILAPEHPTKKEVILASAEKYGFALPSGFEAQDSFQKIVDGSKISKEMDYQYIYPSPLDF</sequence>
<dbReference type="EMBL" id="SMBZ01000031">
    <property type="protein sequence ID" value="TCV10868.1"/>
    <property type="molecule type" value="Genomic_DNA"/>
</dbReference>